<keyword evidence="3" id="KW-1185">Reference proteome</keyword>
<evidence type="ECO:0000313" key="3">
    <source>
        <dbReference type="Proteomes" id="UP001153269"/>
    </source>
</evidence>
<name>A0A9N7VIS5_PLEPL</name>
<dbReference type="AlphaFoldDB" id="A0A9N7VIS5"/>
<feature type="compositionally biased region" description="Polar residues" evidence="1">
    <location>
        <begin position="83"/>
        <end position="109"/>
    </location>
</feature>
<accession>A0A9N7VIS5</accession>
<proteinExistence type="predicted"/>
<protein>
    <submittedName>
        <fullName evidence="2">Uncharacterized protein</fullName>
    </submittedName>
</protein>
<dbReference type="Proteomes" id="UP001153269">
    <property type="component" value="Unassembled WGS sequence"/>
</dbReference>
<comment type="caution">
    <text evidence="2">The sequence shown here is derived from an EMBL/GenBank/DDBJ whole genome shotgun (WGS) entry which is preliminary data.</text>
</comment>
<dbReference type="EMBL" id="CADEAL010004047">
    <property type="protein sequence ID" value="CAB1450264.1"/>
    <property type="molecule type" value="Genomic_DNA"/>
</dbReference>
<gene>
    <name evidence="2" type="ORF">PLEPLA_LOCUS37953</name>
</gene>
<evidence type="ECO:0000313" key="2">
    <source>
        <dbReference type="EMBL" id="CAB1450264.1"/>
    </source>
</evidence>
<organism evidence="2 3">
    <name type="scientific">Pleuronectes platessa</name>
    <name type="common">European plaice</name>
    <dbReference type="NCBI Taxonomy" id="8262"/>
    <lineage>
        <taxon>Eukaryota</taxon>
        <taxon>Metazoa</taxon>
        <taxon>Chordata</taxon>
        <taxon>Craniata</taxon>
        <taxon>Vertebrata</taxon>
        <taxon>Euteleostomi</taxon>
        <taxon>Actinopterygii</taxon>
        <taxon>Neopterygii</taxon>
        <taxon>Teleostei</taxon>
        <taxon>Neoteleostei</taxon>
        <taxon>Acanthomorphata</taxon>
        <taxon>Carangaria</taxon>
        <taxon>Pleuronectiformes</taxon>
        <taxon>Pleuronectoidei</taxon>
        <taxon>Pleuronectidae</taxon>
        <taxon>Pleuronectes</taxon>
    </lineage>
</organism>
<feature type="region of interest" description="Disordered" evidence="1">
    <location>
        <begin position="80"/>
        <end position="109"/>
    </location>
</feature>
<evidence type="ECO:0000256" key="1">
    <source>
        <dbReference type="SAM" id="MobiDB-lite"/>
    </source>
</evidence>
<sequence length="109" mass="12450">MRAARKALRGAAERPGEGVPRWRRRSYLSVSIKTEKHTLAFRQITNCKPRAPHSTNDSRLANDLNEFYCRFERQWESPETIPHDTTLQPISCSSPTKARASNLSTTSHL</sequence>
<reference evidence="2" key="1">
    <citation type="submission" date="2020-03" db="EMBL/GenBank/DDBJ databases">
        <authorList>
            <person name="Weist P."/>
        </authorList>
    </citation>
    <scope>NUCLEOTIDE SEQUENCE</scope>
</reference>